<name>A0ABU5U328_9CYAN</name>
<dbReference type="InterPro" id="IPR027417">
    <property type="entry name" value="P-loop_NTPase"/>
</dbReference>
<feature type="domain" description="Helicase C-terminal" evidence="4">
    <location>
        <begin position="988"/>
        <end position="1148"/>
    </location>
</feature>
<evidence type="ECO:0000256" key="1">
    <source>
        <dbReference type="ARBA" id="ARBA00022741"/>
    </source>
</evidence>
<keyword evidence="5" id="KW-0378">Hydrolase</keyword>
<comment type="caution">
    <text evidence="5">The sequence shown here is derived from an EMBL/GenBank/DDBJ whole genome shotgun (WGS) entry which is preliminary data.</text>
</comment>
<gene>
    <name evidence="5" type="ORF">VB854_21910</name>
</gene>
<dbReference type="EMBL" id="JAYGHT010000135">
    <property type="protein sequence ID" value="MEA5521597.1"/>
    <property type="molecule type" value="Genomic_DNA"/>
</dbReference>
<dbReference type="SMART" id="SM00490">
    <property type="entry name" value="HELICc"/>
    <property type="match status" value="1"/>
</dbReference>
<dbReference type="Gene3D" id="3.40.50.300">
    <property type="entry name" value="P-loop containing nucleotide triphosphate hydrolases"/>
    <property type="match status" value="2"/>
</dbReference>
<dbReference type="InterPro" id="IPR011335">
    <property type="entry name" value="Restrct_endonuc-II-like"/>
</dbReference>
<dbReference type="Pfam" id="PF09369">
    <property type="entry name" value="MZB"/>
    <property type="match status" value="1"/>
</dbReference>
<organism evidence="5 6">
    <name type="scientific">Limnoraphis robusta CCNP1315</name>
    <dbReference type="NCBI Taxonomy" id="3110306"/>
    <lineage>
        <taxon>Bacteria</taxon>
        <taxon>Bacillati</taxon>
        <taxon>Cyanobacteriota</taxon>
        <taxon>Cyanophyceae</taxon>
        <taxon>Oscillatoriophycideae</taxon>
        <taxon>Oscillatoriales</taxon>
        <taxon>Sirenicapillariaceae</taxon>
        <taxon>Limnoraphis</taxon>
    </lineage>
</organism>
<dbReference type="GO" id="GO:0004386">
    <property type="term" value="F:helicase activity"/>
    <property type="evidence" value="ECO:0007669"/>
    <property type="project" value="UniProtKB-KW"/>
</dbReference>
<keyword evidence="1" id="KW-0547">Nucleotide-binding</keyword>
<dbReference type="InterPro" id="IPR011545">
    <property type="entry name" value="DEAD/DEAH_box_helicase_dom"/>
</dbReference>
<dbReference type="Pfam" id="PF00271">
    <property type="entry name" value="Helicase_C"/>
    <property type="match status" value="1"/>
</dbReference>
<dbReference type="PROSITE" id="PS51194">
    <property type="entry name" value="HELICASE_CTER"/>
    <property type="match status" value="1"/>
</dbReference>
<dbReference type="InterPro" id="IPR018973">
    <property type="entry name" value="MZB"/>
</dbReference>
<dbReference type="InterPro" id="IPR001650">
    <property type="entry name" value="Helicase_C-like"/>
</dbReference>
<dbReference type="SUPFAM" id="SSF52540">
    <property type="entry name" value="P-loop containing nucleoside triphosphate hydrolases"/>
    <property type="match status" value="2"/>
</dbReference>
<reference evidence="5 6" key="1">
    <citation type="submission" date="2023-12" db="EMBL/GenBank/DDBJ databases">
        <title>Baltic Sea Cyanobacteria.</title>
        <authorList>
            <person name="Delbaje E."/>
            <person name="Fewer D.P."/>
            <person name="Shishido T.K."/>
        </authorList>
    </citation>
    <scope>NUCLEOTIDE SEQUENCE [LARGE SCALE GENOMIC DNA]</scope>
    <source>
        <strain evidence="5 6">CCNP 1315</strain>
    </source>
</reference>
<evidence type="ECO:0000313" key="6">
    <source>
        <dbReference type="Proteomes" id="UP001301728"/>
    </source>
</evidence>
<protein>
    <submittedName>
        <fullName evidence="5">DEAD/DEAH box helicase</fullName>
    </submittedName>
</protein>
<evidence type="ECO:0000313" key="5">
    <source>
        <dbReference type="EMBL" id="MEA5521597.1"/>
    </source>
</evidence>
<evidence type="ECO:0000256" key="2">
    <source>
        <dbReference type="ARBA" id="ARBA00022840"/>
    </source>
</evidence>
<feature type="domain" description="Helicase ATP-binding" evidence="3">
    <location>
        <begin position="202"/>
        <end position="384"/>
    </location>
</feature>
<dbReference type="PROSITE" id="PS51192">
    <property type="entry name" value="HELICASE_ATP_BIND_1"/>
    <property type="match status" value="1"/>
</dbReference>
<accession>A0ABU5U328</accession>
<dbReference type="PANTHER" id="PTHR47962:SF5">
    <property type="entry name" value="ATP-DEPENDENT HELICASE LHR-RELATED"/>
    <property type="match status" value="1"/>
</dbReference>
<dbReference type="InterPro" id="IPR052511">
    <property type="entry name" value="ATP-dep_Helicase"/>
</dbReference>
<keyword evidence="5" id="KW-0347">Helicase</keyword>
<evidence type="ECO:0000259" key="4">
    <source>
        <dbReference type="PROSITE" id="PS51194"/>
    </source>
</evidence>
<dbReference type="InterPro" id="IPR014001">
    <property type="entry name" value="Helicase_ATP-bd"/>
</dbReference>
<dbReference type="PANTHER" id="PTHR47962">
    <property type="entry name" value="ATP-DEPENDENT HELICASE LHR-RELATED-RELATED"/>
    <property type="match status" value="1"/>
</dbReference>
<dbReference type="Gene3D" id="3.40.960.10">
    <property type="entry name" value="VSR Endonuclease"/>
    <property type="match status" value="1"/>
</dbReference>
<dbReference type="RefSeq" id="WP_323273309.1">
    <property type="nucleotide sequence ID" value="NZ_JAYGHT010000135.1"/>
</dbReference>
<dbReference type="SMART" id="SM00487">
    <property type="entry name" value="DEXDc"/>
    <property type="match status" value="1"/>
</dbReference>
<dbReference type="Pfam" id="PF00270">
    <property type="entry name" value="DEAD"/>
    <property type="match status" value="1"/>
</dbReference>
<dbReference type="Proteomes" id="UP001301728">
    <property type="component" value="Unassembled WGS sequence"/>
</dbReference>
<keyword evidence="6" id="KW-1185">Reference proteome</keyword>
<keyword evidence="2" id="KW-0067">ATP-binding</keyword>
<proteinExistence type="predicted"/>
<evidence type="ECO:0000259" key="3">
    <source>
        <dbReference type="PROSITE" id="PS51192"/>
    </source>
</evidence>
<dbReference type="SUPFAM" id="SSF52980">
    <property type="entry name" value="Restriction endonuclease-like"/>
    <property type="match status" value="1"/>
</dbReference>
<sequence length="1785" mass="204080">MKIPIKLNDLLQQPLVAISATSPLIGLKTVQLDCSNVESLTDEQLEALFSNIPEEWGCVELSEVFDSDTLTESFAKQLVNYVNQRLGVSEDSTPALHPETDTDTITVNSSTHLDIFELRNEVISDYRNYIESFLKIKDNRIKTFVKAELDKGQLWQDPLVQINPAYKQSASIQTLIQQNILHPDCKRYFTNYTFYYHQEQAFRRAVKNTPYVLTTGTGSGKSLTYVVPIINDLLQNPNLKGVRAILVYPMNALINSQAKEFDKFLEKVPNCFITYKKYTGQESLQEKTSIQNNPPHILLTNYVMLELMLTRIYENTLVASPELKFLVLDELHTYRGRQGADVAVLIRKLRQRCGQNLLCIGTSATMSSEGNRSNRRQTVAEVASKLFGVEVQPDNVIDETLEKAIQRPYPTPQELQTAITNGFPPENERTKENFQQHPLSAWIEMQLGLKEEDGHLMRRIPTSLQAGAEQLSEEIGLSPETCLDTLQQMLLWGSRTKGMAFRLHQFVSQGGSVYATLESKNQRFLTLEGQYSTTNNRLLYPLVFCRECGQEYYGVRYDQNSYKVTPLLPTSIETEIDSDIQEGYLVIDEDGLWTSDDEDRLPDTWFKYTKRRGREPKKDYQRFIPQKLFVFSDGRVSQWGTATGSEHPTPCWFIPKPFLTCLNCGIVYDRKKNEFSKLSRLSSEGRSTATTLLCLSTVSRLKACSAVEEDAAKILSFTDNRQDASLQAGHFNDFVQTSFLRSSLYGALKTNQVLTHPNLALEVVKKMGLTQEDYAQQVANFGIGKKRNEEAFLHFIEYRLYEDLRRGWRIVQPNLEQCGLLEIEYNDLKLCCQNTQVWQKYPHPILLRATPKQRFDAVKVLLDQLRKDLVIDANLLQPQEIEKFKRDVNQALKDPWTIDTDQVLPQAQTASFVQGNSRQKHQAKLKLTVGSKIGRFLRSERAWLWLNQPLSESDYNILIKALVDILCDSGYLKKDGAEVQLRVDCMRWKVQKVSQLPVDIFNTKRLQGSQMNSVDVNLFFQDFYERNAQTINTMKGREHTGQVKNEYRQQREEEFRDGLLAALFCSPTMELGIDIADLSVVHLRNVPPSPANYAQRSGRAGRSGQPALVMTYASAGSGHDQYFCRRQDQMVAGVVTPPKLELGNPDLIKSHIYSLWLAYTGANLGDSMNQVLDLDLQNYPLRESLKMQLTLNPQTLNQCLQAAETILADQFCQGDLNKTNWYSRNWLERVLDNALKVFDQACDRWRSLYQDAVQQLNEARNIIDRSNRGGVGKEERKNAENSQWEAQRQIDLLTGQSNSSRSTSDFDFYPYRYFASEGFLPGFNFPRLPVRAFISAGSESDFLSRPRVVAIREFAPRNIVYYEGNKFQIVKTKIPVSGLNFNRVAVCANCGYFHQGQDSQRDICENCDSRLIADSFGNPAKLQVLNMDTASTRRRERITCDEEERLKYGYNITTHFRYANQRRESALVVAADGTELLKLTYGETAELWRINRGLRRTGERGFKLDSKTGYWGDSISEETPSEQLKTEVNLMVSDTSNILIVQPMCLPDNEVEAYLASLQFALWRAIQAVYKLEEDELSSERLGQGKYLLFWEAAEGGAGVLSQILENPQSFQLLADAALDICHFKQPKPSCTVACYECLLSYRNQFDHPLLNRYLVEDTLNQLSFSAVKRNSGTLSREEQYQQLLSKTDDNSELERIVLTAIYDRGLKLPDDAQVLFTEANCKPDFVYKDAKLVIFCDGSVHDSIERQQQDRLDRESLEKLGYQVFVIRYNEDLEAKLNELSAWI</sequence>